<keyword evidence="4 5" id="KW-0067">ATP-binding</keyword>
<evidence type="ECO:0000259" key="7">
    <source>
        <dbReference type="PROSITE" id="PS51194"/>
    </source>
</evidence>
<organism evidence="8 9">
    <name type="scientific">Geodia barretti</name>
    <name type="common">Barrett's horny sponge</name>
    <dbReference type="NCBI Taxonomy" id="519541"/>
    <lineage>
        <taxon>Eukaryota</taxon>
        <taxon>Metazoa</taxon>
        <taxon>Porifera</taxon>
        <taxon>Demospongiae</taxon>
        <taxon>Heteroscleromorpha</taxon>
        <taxon>Tetractinellida</taxon>
        <taxon>Astrophorina</taxon>
        <taxon>Geodiidae</taxon>
        <taxon>Geodia</taxon>
    </lineage>
</organism>
<sequence length="388" mass="43233">MISHRRGFRISRNGPEGRYQAGDCTDGHIRTHAHTGEIDPAPAGGTRPYRPGTHRVRQDLAFAFPMVEQCDPSVRKIQALVLVPTRELAIQVAKVTAALASTRRLRVTLLYGGRSLRPEHTALKNGVHIVIGTPGRTLDHVRQGTLDLRSVRFMVLDEADEMLDRGFARDVEAILGKTPSERQTALMSATMPEWVAKTAAKHLKDPVTVEVDSDLQSLPTVDHLVYTIRKSDKIEVLQDLLNERRGALVIVFGKTKHGVKKLAKQLDGMGYPVGALQGNLSQNARERVMKDFRSGDTPILVATNVAARGLDVEGIEQVINYDLPDTKLLFTHRVGRTGRMGRSGEAVTLITSDEERKWREIERGLGRHFKRMPWSVARQQAQLQKSYA</sequence>
<dbReference type="Pfam" id="PF00270">
    <property type="entry name" value="DEAD"/>
    <property type="match status" value="1"/>
</dbReference>
<evidence type="ECO:0000313" key="8">
    <source>
        <dbReference type="EMBL" id="CAI8017517.1"/>
    </source>
</evidence>
<accession>A0AA35WKV3</accession>
<dbReference type="GO" id="GO:0005524">
    <property type="term" value="F:ATP binding"/>
    <property type="evidence" value="ECO:0007669"/>
    <property type="project" value="UniProtKB-KW"/>
</dbReference>
<dbReference type="CDD" id="cd00268">
    <property type="entry name" value="DEADc"/>
    <property type="match status" value="1"/>
</dbReference>
<dbReference type="GO" id="GO:0003676">
    <property type="term" value="F:nucleic acid binding"/>
    <property type="evidence" value="ECO:0007669"/>
    <property type="project" value="InterPro"/>
</dbReference>
<dbReference type="GO" id="GO:0016787">
    <property type="term" value="F:hydrolase activity"/>
    <property type="evidence" value="ECO:0007669"/>
    <property type="project" value="UniProtKB-KW"/>
</dbReference>
<dbReference type="SUPFAM" id="SSF52540">
    <property type="entry name" value="P-loop containing nucleoside triphosphate hydrolases"/>
    <property type="match status" value="1"/>
</dbReference>
<name>A0AA35WKV3_GEOBA</name>
<protein>
    <submittedName>
        <fullName evidence="8">DEAD-box ATP-dependent RNA helicase CshA</fullName>
    </submittedName>
</protein>
<comment type="caution">
    <text evidence="8">The sequence shown here is derived from an EMBL/GenBank/DDBJ whole genome shotgun (WGS) entry which is preliminary data.</text>
</comment>
<dbReference type="InterPro" id="IPR027417">
    <property type="entry name" value="P-loop_NTPase"/>
</dbReference>
<feature type="domain" description="Helicase ATP-binding" evidence="6">
    <location>
        <begin position="60"/>
        <end position="209"/>
    </location>
</feature>
<dbReference type="InterPro" id="IPR011545">
    <property type="entry name" value="DEAD/DEAH_box_helicase_dom"/>
</dbReference>
<dbReference type="EMBL" id="CASHTH010001638">
    <property type="protein sequence ID" value="CAI8017517.1"/>
    <property type="molecule type" value="Genomic_DNA"/>
</dbReference>
<dbReference type="PANTHER" id="PTHR47959:SF1">
    <property type="entry name" value="ATP-DEPENDENT RNA HELICASE DBPA"/>
    <property type="match status" value="1"/>
</dbReference>
<dbReference type="InterPro" id="IPR001650">
    <property type="entry name" value="Helicase_C-like"/>
</dbReference>
<dbReference type="CDD" id="cd18787">
    <property type="entry name" value="SF2_C_DEAD"/>
    <property type="match status" value="1"/>
</dbReference>
<dbReference type="GO" id="GO:0003724">
    <property type="term" value="F:RNA helicase activity"/>
    <property type="evidence" value="ECO:0007669"/>
    <property type="project" value="TreeGrafter"/>
</dbReference>
<reference evidence="8" key="1">
    <citation type="submission" date="2023-03" db="EMBL/GenBank/DDBJ databases">
        <authorList>
            <person name="Steffen K."/>
            <person name="Cardenas P."/>
        </authorList>
    </citation>
    <scope>NUCLEOTIDE SEQUENCE</scope>
</reference>
<dbReference type="InterPro" id="IPR044742">
    <property type="entry name" value="DEAD/DEAH_RhlB"/>
</dbReference>
<evidence type="ECO:0000256" key="2">
    <source>
        <dbReference type="ARBA" id="ARBA00022801"/>
    </source>
</evidence>
<dbReference type="GO" id="GO:0005829">
    <property type="term" value="C:cytosol"/>
    <property type="evidence" value="ECO:0007669"/>
    <property type="project" value="TreeGrafter"/>
</dbReference>
<dbReference type="PROSITE" id="PS00039">
    <property type="entry name" value="DEAD_ATP_HELICASE"/>
    <property type="match status" value="1"/>
</dbReference>
<dbReference type="InterPro" id="IPR000629">
    <property type="entry name" value="RNA-helicase_DEAD-box_CS"/>
</dbReference>
<evidence type="ECO:0000256" key="3">
    <source>
        <dbReference type="ARBA" id="ARBA00022806"/>
    </source>
</evidence>
<dbReference type="SMART" id="SM00490">
    <property type="entry name" value="HELICc"/>
    <property type="match status" value="1"/>
</dbReference>
<keyword evidence="3 5" id="KW-0347">Helicase</keyword>
<keyword evidence="2 5" id="KW-0378">Hydrolase</keyword>
<dbReference type="InterPro" id="IPR050079">
    <property type="entry name" value="DEAD_box_RNA_helicase"/>
</dbReference>
<dbReference type="PANTHER" id="PTHR47959">
    <property type="entry name" value="ATP-DEPENDENT RNA HELICASE RHLE-RELATED"/>
    <property type="match status" value="1"/>
</dbReference>
<keyword evidence="1 5" id="KW-0547">Nucleotide-binding</keyword>
<proteinExistence type="inferred from homology"/>
<dbReference type="Pfam" id="PF00271">
    <property type="entry name" value="Helicase_C"/>
    <property type="match status" value="1"/>
</dbReference>
<dbReference type="AlphaFoldDB" id="A0AA35WKV3"/>
<dbReference type="Gene3D" id="3.40.50.300">
    <property type="entry name" value="P-loop containing nucleotide triphosphate hydrolases"/>
    <property type="match status" value="2"/>
</dbReference>
<dbReference type="Proteomes" id="UP001174909">
    <property type="component" value="Unassembled WGS sequence"/>
</dbReference>
<dbReference type="SMART" id="SM00487">
    <property type="entry name" value="DEXDc"/>
    <property type="match status" value="1"/>
</dbReference>
<comment type="similarity">
    <text evidence="5">Belongs to the DEAD box helicase family.</text>
</comment>
<gene>
    <name evidence="8" type="ORF">GBAR_LOCUS10629</name>
</gene>
<feature type="domain" description="Helicase C-terminal" evidence="7">
    <location>
        <begin position="233"/>
        <end position="380"/>
    </location>
</feature>
<evidence type="ECO:0000256" key="4">
    <source>
        <dbReference type="ARBA" id="ARBA00022840"/>
    </source>
</evidence>
<dbReference type="InterPro" id="IPR014001">
    <property type="entry name" value="Helicase_ATP-bd"/>
</dbReference>
<keyword evidence="9" id="KW-1185">Reference proteome</keyword>
<evidence type="ECO:0000256" key="5">
    <source>
        <dbReference type="RuleBase" id="RU000492"/>
    </source>
</evidence>
<evidence type="ECO:0000259" key="6">
    <source>
        <dbReference type="PROSITE" id="PS51192"/>
    </source>
</evidence>
<dbReference type="PROSITE" id="PS51194">
    <property type="entry name" value="HELICASE_CTER"/>
    <property type="match status" value="1"/>
</dbReference>
<dbReference type="PROSITE" id="PS51192">
    <property type="entry name" value="HELICASE_ATP_BIND_1"/>
    <property type="match status" value="1"/>
</dbReference>
<evidence type="ECO:0000256" key="1">
    <source>
        <dbReference type="ARBA" id="ARBA00022741"/>
    </source>
</evidence>
<evidence type="ECO:0000313" key="9">
    <source>
        <dbReference type="Proteomes" id="UP001174909"/>
    </source>
</evidence>